<dbReference type="Pfam" id="PF21790">
    <property type="entry name" value="OGG"/>
    <property type="match status" value="1"/>
</dbReference>
<protein>
    <submittedName>
        <fullName evidence="1">Uncharacterized protein</fullName>
    </submittedName>
</protein>
<evidence type="ECO:0000313" key="2">
    <source>
        <dbReference type="Proteomes" id="UP001347146"/>
    </source>
</evidence>
<dbReference type="InterPro" id="IPR048868">
    <property type="entry name" value="OGG-like_put"/>
</dbReference>
<keyword evidence="2" id="KW-1185">Reference proteome</keyword>
<gene>
    <name evidence="1" type="ORF">VZC37_16425</name>
</gene>
<name>A0ABU7MFN3_9ACTN</name>
<organism evidence="1 2">
    <name type="scientific">Gordonia sesuvii</name>
    <dbReference type="NCBI Taxonomy" id="3116777"/>
    <lineage>
        <taxon>Bacteria</taxon>
        <taxon>Bacillati</taxon>
        <taxon>Actinomycetota</taxon>
        <taxon>Actinomycetes</taxon>
        <taxon>Mycobacteriales</taxon>
        <taxon>Gordoniaceae</taxon>
        <taxon>Gordonia</taxon>
    </lineage>
</organism>
<dbReference type="EMBL" id="JAZDUF010000004">
    <property type="protein sequence ID" value="MEE3851929.1"/>
    <property type="molecule type" value="Genomic_DNA"/>
</dbReference>
<sequence>MSVTDLSTVQLPAAARAWVASADPATAIVEHRVTVARQWWVTELAAHGFGDAILSDSLTRGDVFSLAGHALKSPEAALVLLWNALAWGSGTKNRNNRTRVTSIAADPHAAGELLQEAMRLSRTDPESAYEMLYPRNVPAIRGLGPAFFTKVLYFAGGGAPDHPCLILDERVARSLRAAGWQSLPIKNWLPSAYRRYVDLVDRWSREYDIPRPDLIERWLFDEAGRESGQIEPISRE</sequence>
<reference evidence="1 2" key="1">
    <citation type="submission" date="2024-01" db="EMBL/GenBank/DDBJ databases">
        <title>Draft genome sequence of Gordonia sp. LSe1-13.</title>
        <authorList>
            <person name="Suphannarot A."/>
            <person name="Mingma R."/>
        </authorList>
    </citation>
    <scope>NUCLEOTIDE SEQUENCE [LARGE SCALE GENOMIC DNA]</scope>
    <source>
        <strain evidence="1 2">LSe1-13</strain>
    </source>
</reference>
<comment type="caution">
    <text evidence="1">The sequence shown here is derived from an EMBL/GenBank/DDBJ whole genome shotgun (WGS) entry which is preliminary data.</text>
</comment>
<dbReference type="Proteomes" id="UP001347146">
    <property type="component" value="Unassembled WGS sequence"/>
</dbReference>
<dbReference type="RefSeq" id="WP_330433630.1">
    <property type="nucleotide sequence ID" value="NZ_JAZDUF010000004.1"/>
</dbReference>
<proteinExistence type="predicted"/>
<evidence type="ECO:0000313" key="1">
    <source>
        <dbReference type="EMBL" id="MEE3851929.1"/>
    </source>
</evidence>
<accession>A0ABU7MFN3</accession>